<gene>
    <name evidence="2" type="ORF">HPLM_LOCUS6100</name>
</gene>
<keyword evidence="1" id="KW-0472">Membrane</keyword>
<dbReference type="Proteomes" id="UP000268014">
    <property type="component" value="Unassembled WGS sequence"/>
</dbReference>
<feature type="transmembrane region" description="Helical" evidence="1">
    <location>
        <begin position="45"/>
        <end position="64"/>
    </location>
</feature>
<dbReference type="EMBL" id="UZAF01016439">
    <property type="protein sequence ID" value="VDO27990.1"/>
    <property type="molecule type" value="Genomic_DNA"/>
</dbReference>
<accession>A0A0N4W7J6</accession>
<proteinExistence type="predicted"/>
<reference evidence="4" key="1">
    <citation type="submission" date="2017-02" db="UniProtKB">
        <authorList>
            <consortium name="WormBaseParasite"/>
        </authorList>
    </citation>
    <scope>IDENTIFICATION</scope>
</reference>
<evidence type="ECO:0000313" key="3">
    <source>
        <dbReference type="Proteomes" id="UP000268014"/>
    </source>
</evidence>
<evidence type="ECO:0000256" key="1">
    <source>
        <dbReference type="SAM" id="Phobius"/>
    </source>
</evidence>
<organism evidence="4">
    <name type="scientific">Haemonchus placei</name>
    <name type="common">Barber's pole worm</name>
    <dbReference type="NCBI Taxonomy" id="6290"/>
    <lineage>
        <taxon>Eukaryota</taxon>
        <taxon>Metazoa</taxon>
        <taxon>Ecdysozoa</taxon>
        <taxon>Nematoda</taxon>
        <taxon>Chromadorea</taxon>
        <taxon>Rhabditida</taxon>
        <taxon>Rhabditina</taxon>
        <taxon>Rhabditomorpha</taxon>
        <taxon>Strongyloidea</taxon>
        <taxon>Trichostrongylidae</taxon>
        <taxon>Haemonchus</taxon>
    </lineage>
</organism>
<sequence>MCKKLIINTDKVVSRLIVMTEVAAHLQARIVSGKQRAYTPKRIRLAFPFCLWFPLTKYFLWVVLQLHSVSIPCFH</sequence>
<reference evidence="2 3" key="2">
    <citation type="submission" date="2018-11" db="EMBL/GenBank/DDBJ databases">
        <authorList>
            <consortium name="Pathogen Informatics"/>
        </authorList>
    </citation>
    <scope>NUCLEOTIDE SEQUENCE [LARGE SCALE GENOMIC DNA]</scope>
    <source>
        <strain evidence="2 3">MHpl1</strain>
    </source>
</reference>
<keyword evidence="1" id="KW-0812">Transmembrane</keyword>
<keyword evidence="1" id="KW-1133">Transmembrane helix</keyword>
<keyword evidence="3" id="KW-1185">Reference proteome</keyword>
<dbReference type="AlphaFoldDB" id="A0A0N4W7J6"/>
<evidence type="ECO:0000313" key="2">
    <source>
        <dbReference type="EMBL" id="VDO27990.1"/>
    </source>
</evidence>
<evidence type="ECO:0000313" key="4">
    <source>
        <dbReference type="WBParaSite" id="HPLM_0000610801-mRNA-1"/>
    </source>
</evidence>
<dbReference type="WBParaSite" id="HPLM_0000610801-mRNA-1">
    <property type="protein sequence ID" value="HPLM_0000610801-mRNA-1"/>
    <property type="gene ID" value="HPLM_0000610801"/>
</dbReference>
<name>A0A0N4W7J6_HAEPC</name>
<protein>
    <submittedName>
        <fullName evidence="4">Transposase</fullName>
    </submittedName>
</protein>